<name>A0A829YB61_9GAMM</name>
<dbReference type="InterPro" id="IPR030972">
    <property type="entry name" value="UrcA_uranyl"/>
</dbReference>
<gene>
    <name evidence="2" type="ORF">GCM10011487_22030</name>
</gene>
<feature type="signal peptide" evidence="1">
    <location>
        <begin position="1"/>
        <end position="31"/>
    </location>
</feature>
<evidence type="ECO:0000256" key="1">
    <source>
        <dbReference type="SAM" id="SignalP"/>
    </source>
</evidence>
<comment type="caution">
    <text evidence="2">The sequence shown here is derived from an EMBL/GenBank/DDBJ whole genome shotgun (WGS) entry which is preliminary data.</text>
</comment>
<evidence type="ECO:0000313" key="2">
    <source>
        <dbReference type="EMBL" id="GFE80203.1"/>
    </source>
</evidence>
<protein>
    <recommendedName>
        <fullName evidence="4">UrcA family protein</fullName>
    </recommendedName>
</protein>
<sequence>MNARSRLNLKQLTLSVLCATACLASTATVSAGNASPNDVPRVTVYYGDLNLQQPASVVSLYRRIERAAKRVCARPNGRDLQQVYAARKCAEEAIDRAVLSINMPTLAQYASGAFASAG</sequence>
<dbReference type="NCBIfam" id="TIGR04433">
    <property type="entry name" value="UrcA_uranyl"/>
    <property type="match status" value="1"/>
</dbReference>
<reference evidence="3" key="1">
    <citation type="submission" date="2020-01" db="EMBL/GenBank/DDBJ databases">
        <title>'Steroidobacter agaridevorans' sp. nov., agar-degrading bacteria isolated from rhizosphere soils.</title>
        <authorList>
            <person name="Ikenaga M."/>
            <person name="Kataoka M."/>
            <person name="Murouchi A."/>
            <person name="Katsuragi S."/>
            <person name="Sakai M."/>
        </authorList>
    </citation>
    <scope>NUCLEOTIDE SEQUENCE [LARGE SCALE GENOMIC DNA]</scope>
    <source>
        <strain evidence="3">YU21-B</strain>
    </source>
</reference>
<dbReference type="EMBL" id="BLJN01000002">
    <property type="protein sequence ID" value="GFE80203.1"/>
    <property type="molecule type" value="Genomic_DNA"/>
</dbReference>
<dbReference type="AlphaFoldDB" id="A0A829YB61"/>
<organism evidence="2 3">
    <name type="scientific">Steroidobacter agaridevorans</name>
    <dbReference type="NCBI Taxonomy" id="2695856"/>
    <lineage>
        <taxon>Bacteria</taxon>
        <taxon>Pseudomonadati</taxon>
        <taxon>Pseudomonadota</taxon>
        <taxon>Gammaproteobacteria</taxon>
        <taxon>Steroidobacterales</taxon>
        <taxon>Steroidobacteraceae</taxon>
        <taxon>Steroidobacter</taxon>
    </lineage>
</organism>
<dbReference type="Proteomes" id="UP000445000">
    <property type="component" value="Unassembled WGS sequence"/>
</dbReference>
<keyword evidence="3" id="KW-1185">Reference proteome</keyword>
<evidence type="ECO:0000313" key="3">
    <source>
        <dbReference type="Proteomes" id="UP000445000"/>
    </source>
</evidence>
<proteinExistence type="predicted"/>
<accession>A0A829YB61</accession>
<dbReference type="RefSeq" id="WP_161811917.1">
    <property type="nucleotide sequence ID" value="NZ_BLJN01000002.1"/>
</dbReference>
<feature type="chain" id="PRO_5032477528" description="UrcA family protein" evidence="1">
    <location>
        <begin position="32"/>
        <end position="118"/>
    </location>
</feature>
<evidence type="ECO:0008006" key="4">
    <source>
        <dbReference type="Google" id="ProtNLM"/>
    </source>
</evidence>
<keyword evidence="1" id="KW-0732">Signal</keyword>